<gene>
    <name evidence="1" type="ORF">SO802_014240</name>
</gene>
<comment type="caution">
    <text evidence="1">The sequence shown here is derived from an EMBL/GenBank/DDBJ whole genome shotgun (WGS) entry which is preliminary data.</text>
</comment>
<evidence type="ECO:0000313" key="2">
    <source>
        <dbReference type="Proteomes" id="UP001459277"/>
    </source>
</evidence>
<dbReference type="AlphaFoldDB" id="A0AAW2CSK3"/>
<dbReference type="PROSITE" id="PS51257">
    <property type="entry name" value="PROKAR_LIPOPROTEIN"/>
    <property type="match status" value="1"/>
</dbReference>
<sequence length="104" mass="12086">MQAGYKRRQQVAATQNANSTISCYTKRTVTQQGRRTQIKYKMHPYPTPLWTKTRPPYAAKNTVNSRMKNLKINQNLENNFISGKSHLLMAISWEWCIQEPNDIG</sequence>
<accession>A0AAW2CSK3</accession>
<dbReference type="Proteomes" id="UP001459277">
    <property type="component" value="Unassembled WGS sequence"/>
</dbReference>
<protein>
    <submittedName>
        <fullName evidence="1">Uncharacterized protein</fullName>
    </submittedName>
</protein>
<name>A0AAW2CSK3_9ROSI</name>
<organism evidence="1 2">
    <name type="scientific">Lithocarpus litseifolius</name>
    <dbReference type="NCBI Taxonomy" id="425828"/>
    <lineage>
        <taxon>Eukaryota</taxon>
        <taxon>Viridiplantae</taxon>
        <taxon>Streptophyta</taxon>
        <taxon>Embryophyta</taxon>
        <taxon>Tracheophyta</taxon>
        <taxon>Spermatophyta</taxon>
        <taxon>Magnoliopsida</taxon>
        <taxon>eudicotyledons</taxon>
        <taxon>Gunneridae</taxon>
        <taxon>Pentapetalae</taxon>
        <taxon>rosids</taxon>
        <taxon>fabids</taxon>
        <taxon>Fagales</taxon>
        <taxon>Fagaceae</taxon>
        <taxon>Lithocarpus</taxon>
    </lineage>
</organism>
<reference evidence="1 2" key="1">
    <citation type="submission" date="2024-01" db="EMBL/GenBank/DDBJ databases">
        <title>A telomere-to-telomere, gap-free genome of sweet tea (Lithocarpus litseifolius).</title>
        <authorList>
            <person name="Zhou J."/>
        </authorList>
    </citation>
    <scope>NUCLEOTIDE SEQUENCE [LARGE SCALE GENOMIC DNA]</scope>
    <source>
        <strain evidence="1">Zhou-2022a</strain>
        <tissue evidence="1">Leaf</tissue>
    </source>
</reference>
<keyword evidence="2" id="KW-1185">Reference proteome</keyword>
<evidence type="ECO:0000313" key="1">
    <source>
        <dbReference type="EMBL" id="KAL0000459.1"/>
    </source>
</evidence>
<proteinExistence type="predicted"/>
<dbReference type="EMBL" id="JAZDWU010000005">
    <property type="protein sequence ID" value="KAL0000459.1"/>
    <property type="molecule type" value="Genomic_DNA"/>
</dbReference>